<evidence type="ECO:0000256" key="3">
    <source>
        <dbReference type="ARBA" id="ARBA00022737"/>
    </source>
</evidence>
<dbReference type="PANTHER" id="PTHR47932">
    <property type="entry name" value="ATPASE EXPRESSION PROTEIN 3"/>
    <property type="match status" value="1"/>
</dbReference>
<name>A0AAV5D3W6_ELECO</name>
<dbReference type="SUPFAM" id="SSF52540">
    <property type="entry name" value="P-loop containing nucleoside triphosphate hydrolases"/>
    <property type="match status" value="1"/>
</dbReference>
<proteinExistence type="inferred from homology"/>
<keyword evidence="7" id="KW-0175">Coiled coil</keyword>
<feature type="repeat" description="PPR" evidence="8">
    <location>
        <begin position="1160"/>
        <end position="1194"/>
    </location>
</feature>
<dbReference type="NCBIfam" id="TIGR00756">
    <property type="entry name" value="PPR"/>
    <property type="match status" value="10"/>
</dbReference>
<evidence type="ECO:0000313" key="14">
    <source>
        <dbReference type="Proteomes" id="UP001054889"/>
    </source>
</evidence>
<evidence type="ECO:0000256" key="9">
    <source>
        <dbReference type="SAM" id="MobiDB-lite"/>
    </source>
</evidence>
<evidence type="ECO:0000256" key="7">
    <source>
        <dbReference type="ARBA" id="ARBA00023054"/>
    </source>
</evidence>
<feature type="region of interest" description="Disordered" evidence="9">
    <location>
        <begin position="127"/>
        <end position="155"/>
    </location>
</feature>
<feature type="compositionally biased region" description="Basic and acidic residues" evidence="9">
    <location>
        <begin position="127"/>
        <end position="145"/>
    </location>
</feature>
<protein>
    <submittedName>
        <fullName evidence="13">Uncharacterized protein</fullName>
    </submittedName>
</protein>
<evidence type="ECO:0000259" key="10">
    <source>
        <dbReference type="Pfam" id="PF18052"/>
    </source>
</evidence>
<feature type="domain" description="Disease resistance protein winged helix" evidence="11">
    <location>
        <begin position="297"/>
        <end position="362"/>
    </location>
</feature>
<evidence type="ECO:0000256" key="5">
    <source>
        <dbReference type="ARBA" id="ARBA00022821"/>
    </source>
</evidence>
<dbReference type="InterPro" id="IPR011990">
    <property type="entry name" value="TPR-like_helical_dom_sf"/>
</dbReference>
<dbReference type="InterPro" id="IPR055414">
    <property type="entry name" value="LRR_R13L4/SHOC2-like"/>
</dbReference>
<feature type="repeat" description="PPR" evidence="8">
    <location>
        <begin position="1055"/>
        <end position="1089"/>
    </location>
</feature>
<comment type="caution">
    <text evidence="13">The sequence shown here is derived from an EMBL/GenBank/DDBJ whole genome shotgun (WGS) entry which is preliminary data.</text>
</comment>
<dbReference type="Pfam" id="PF12854">
    <property type="entry name" value="PPR_1"/>
    <property type="match status" value="1"/>
</dbReference>
<reference evidence="13" key="2">
    <citation type="submission" date="2021-12" db="EMBL/GenBank/DDBJ databases">
        <title>Resequencing data analysis of finger millet.</title>
        <authorList>
            <person name="Hatakeyama M."/>
            <person name="Aluri S."/>
            <person name="Balachadran M.T."/>
            <person name="Sivarajan S.R."/>
            <person name="Poveda L."/>
            <person name="Shimizu-Inatsugi R."/>
            <person name="Schlapbach R."/>
            <person name="Sreeman S.M."/>
            <person name="Shimizu K.K."/>
        </authorList>
    </citation>
    <scope>NUCLEOTIDE SEQUENCE</scope>
</reference>
<feature type="repeat" description="PPR" evidence="8">
    <location>
        <begin position="1090"/>
        <end position="1124"/>
    </location>
</feature>
<dbReference type="GO" id="GO:0006952">
    <property type="term" value="P:defense response"/>
    <property type="evidence" value="ECO:0007669"/>
    <property type="project" value="UniProtKB-KW"/>
</dbReference>
<reference evidence="13" key="1">
    <citation type="journal article" date="2018" name="DNA Res.">
        <title>Multiple hybrid de novo genome assembly of finger millet, an orphan allotetraploid crop.</title>
        <authorList>
            <person name="Hatakeyama M."/>
            <person name="Aluri S."/>
            <person name="Balachadran M.T."/>
            <person name="Sivarajan S.R."/>
            <person name="Patrignani A."/>
            <person name="Gruter S."/>
            <person name="Poveda L."/>
            <person name="Shimizu-Inatsugi R."/>
            <person name="Baeten J."/>
            <person name="Francoijs K.J."/>
            <person name="Nataraja K.N."/>
            <person name="Reddy Y.A.N."/>
            <person name="Phadnis S."/>
            <person name="Ravikumar R.L."/>
            <person name="Schlapbach R."/>
            <person name="Sreeman S.M."/>
            <person name="Shimizu K.K."/>
        </authorList>
    </citation>
    <scope>NUCLEOTIDE SEQUENCE</scope>
</reference>
<dbReference type="InterPro" id="IPR002885">
    <property type="entry name" value="PPR_rpt"/>
</dbReference>
<feature type="repeat" description="PPR" evidence="8">
    <location>
        <begin position="1195"/>
        <end position="1229"/>
    </location>
</feature>
<dbReference type="Pfam" id="PF13041">
    <property type="entry name" value="PPR_2"/>
    <property type="match status" value="4"/>
</dbReference>
<evidence type="ECO:0000259" key="11">
    <source>
        <dbReference type="Pfam" id="PF23559"/>
    </source>
</evidence>
<gene>
    <name evidence="13" type="primary">ga22427</name>
    <name evidence="13" type="ORF">PR202_ga22427</name>
</gene>
<dbReference type="InterPro" id="IPR041118">
    <property type="entry name" value="Rx_N"/>
</dbReference>
<evidence type="ECO:0000256" key="6">
    <source>
        <dbReference type="ARBA" id="ARBA00022946"/>
    </source>
</evidence>
<accession>A0AAV5D3W6</accession>
<dbReference type="EMBL" id="BQKI01000011">
    <property type="protein sequence ID" value="GJN04852.1"/>
    <property type="molecule type" value="Genomic_DNA"/>
</dbReference>
<dbReference type="Gene3D" id="3.80.10.10">
    <property type="entry name" value="Ribonuclease Inhibitor"/>
    <property type="match status" value="1"/>
</dbReference>
<feature type="repeat" description="PPR" evidence="8">
    <location>
        <begin position="1019"/>
        <end position="1054"/>
    </location>
</feature>
<feature type="repeat" description="PPR" evidence="8">
    <location>
        <begin position="949"/>
        <end position="983"/>
    </location>
</feature>
<dbReference type="Gene3D" id="1.20.5.4130">
    <property type="match status" value="1"/>
</dbReference>
<feature type="region of interest" description="Disordered" evidence="9">
    <location>
        <begin position="711"/>
        <end position="734"/>
    </location>
</feature>
<evidence type="ECO:0000256" key="4">
    <source>
        <dbReference type="ARBA" id="ARBA00022741"/>
    </source>
</evidence>
<dbReference type="PANTHER" id="PTHR47932:SF63">
    <property type="entry name" value="OS08G0290000 PROTEIN"/>
    <property type="match status" value="1"/>
</dbReference>
<evidence type="ECO:0000313" key="13">
    <source>
        <dbReference type="EMBL" id="GJN04852.1"/>
    </source>
</evidence>
<feature type="repeat" description="PPR" evidence="8">
    <location>
        <begin position="1230"/>
        <end position="1264"/>
    </location>
</feature>
<dbReference type="CDD" id="cd14798">
    <property type="entry name" value="RX-CC_like"/>
    <property type="match status" value="1"/>
</dbReference>
<dbReference type="PRINTS" id="PR00364">
    <property type="entry name" value="DISEASERSIST"/>
</dbReference>
<keyword evidence="5" id="KW-0611">Plant defense</keyword>
<dbReference type="Pfam" id="PF18052">
    <property type="entry name" value="Rx_N"/>
    <property type="match status" value="1"/>
</dbReference>
<sequence>MSSLLGKLGSLLAQEYMLISSVRSEIQYMNDELASMHAFLRKLGRTSVAGAAHDEQTKDWIEQVRDVAYDIEDCVDDFAHRLGRQPRGEGLLISLRRAWYTMTTLWSRRDIAAQIIDLKNRAQDVGERRSRYGVQDPKHDVDDKLSGTTPRPLTMEHQAPAPQLVGTTKPVGQEVAIARHGPWLTEPQAEGDLRILAIVGFGGLGKTTMALELLRRFGEKFEYRAFVQVSQKLNLTSLLSTILKQVTPQNEPKRRANGGVNGLESRANGYQGWNVKQLKQKLEAQLQQKRYFLIIDDVCINQKRLVRRWIAEGFIVEKEGKTVEEVADDTFNELISRNFFRPVAHSSNGKVKACQVHDMILEYIVFKSSEENFITVVGGHWLTPTPSNKVRRLSLHGNNPEDAKEKMENMNLSHVRSLTVFENLHQVPSYSFKSGILQVLDLEGCKSLNASVLDKICKMFHLKYLSLRRAYIKKLPSEIGKLQYLETLDIRETDVTELPLSIGRLQKLVHMLGGNKSTHLALRFTEVIAKMTSLQTLSGIEISKSSTDFGSMHNLTKLKKLSIYNLRDTDANSRKYDDLLSAIEYLSGFSLKSLSIDDGFTDCLQVISQLSLLFSLTFSINAKGQDHIVVEILQKNTLESGGKIFMPVGGFVSLKLLKFSAPVVPPLIFPEGAMPKVQRLEIQFRQLECAYGLENLASLQQVHLRVSQQASEDAKEKASDVRSSASLLPERRRSWKKRGPAPAILHAEMLSRRRLLHKLRPFSTSTFPPAPTSSSNAASADPATLPLDDAIAVLPSLADSAGSAAALSLFRRLSARPDTRHLMRLYATAATTFVARGNLPMAHEVTRAMVAAFAEAGRLQEAADMVLELRSHGLPLRVETANWVLRVGLSCPGSFALARRVFDGISRGGEVRPDARSFRALVLGCCREGPVEEVDALLAAMWAQGFCLDNATCTAVVRAFCRQGRFKDVAELFRRMSGMDTPPNMVNYTAWIDGLCKRGYVKQAFHVLEEMVRKGLKPNVYTHTSLIDGLCKIGWTERAFRLFLKLVKSSSYKPNVHTYTVMIGGYCREGKFARAEMLLGRMVEQGLAPNTNTYTMLIYGHCKGGSFGRAFELLNKMKQEGFLPNIYTYNAIIGGLCKKGQIQEAYKVLRMATSEGLHLDKVTYTVLITEHCRKGQITYALDLFNRMAENGCHPDIDTYTTIIAMYCQQRQMDESRKLFEKCLAIGLVPTKQTYTSMIAGYCKVGKSTSALTVFERMVQHGCTPDSITYGALISGLCKESRLEEARALYEGMLDKQLVPCEVTRVTLVFEYCRREKMTIAVSILDRLDKRQQSHTTDAVVRKLSIVGNFDAASLFLQNVLDKDYAVDHGTYTDFINSCYNKNRYSLASEISEKILKRISSFQKKDAATIA</sequence>
<evidence type="ECO:0000259" key="12">
    <source>
        <dbReference type="Pfam" id="PF23598"/>
    </source>
</evidence>
<dbReference type="GO" id="GO:0051707">
    <property type="term" value="P:response to other organism"/>
    <property type="evidence" value="ECO:0007669"/>
    <property type="project" value="UniProtKB-ARBA"/>
</dbReference>
<keyword evidence="2" id="KW-0433">Leucine-rich repeat</keyword>
<dbReference type="InterPro" id="IPR027417">
    <property type="entry name" value="P-loop_NTPase"/>
</dbReference>
<dbReference type="InterPro" id="IPR058922">
    <property type="entry name" value="WHD_DRP"/>
</dbReference>
<dbReference type="InterPro" id="IPR032675">
    <property type="entry name" value="LRR_dom_sf"/>
</dbReference>
<feature type="repeat" description="PPR" evidence="8">
    <location>
        <begin position="1125"/>
        <end position="1159"/>
    </location>
</feature>
<keyword evidence="4" id="KW-0547">Nucleotide-binding</keyword>
<keyword evidence="6" id="KW-0809">Transit peptide</keyword>
<dbReference type="SUPFAM" id="SSF52058">
    <property type="entry name" value="L domain-like"/>
    <property type="match status" value="1"/>
</dbReference>
<feature type="repeat" description="PPR" evidence="8">
    <location>
        <begin position="1265"/>
        <end position="1299"/>
    </location>
</feature>
<dbReference type="PROSITE" id="PS51375">
    <property type="entry name" value="PPR"/>
    <property type="match status" value="11"/>
</dbReference>
<dbReference type="Proteomes" id="UP001054889">
    <property type="component" value="Unassembled WGS sequence"/>
</dbReference>
<dbReference type="GO" id="GO:0003729">
    <property type="term" value="F:mRNA binding"/>
    <property type="evidence" value="ECO:0007669"/>
    <property type="project" value="TreeGrafter"/>
</dbReference>
<evidence type="ECO:0000256" key="8">
    <source>
        <dbReference type="PROSITE-ProRule" id="PRU00708"/>
    </source>
</evidence>
<evidence type="ECO:0000256" key="2">
    <source>
        <dbReference type="ARBA" id="ARBA00022614"/>
    </source>
</evidence>
<dbReference type="Pfam" id="PF23598">
    <property type="entry name" value="LRR_14"/>
    <property type="match status" value="1"/>
</dbReference>
<dbReference type="Gene3D" id="1.25.40.10">
    <property type="entry name" value="Tetratricopeptide repeat domain"/>
    <property type="match status" value="5"/>
</dbReference>
<feature type="domain" description="Disease resistance R13L4/SHOC-2-like LRR" evidence="12">
    <location>
        <begin position="414"/>
        <end position="597"/>
    </location>
</feature>
<dbReference type="Pfam" id="PF23559">
    <property type="entry name" value="WHD_DRP"/>
    <property type="match status" value="1"/>
</dbReference>
<dbReference type="Pfam" id="PF01535">
    <property type="entry name" value="PPR"/>
    <property type="match status" value="2"/>
</dbReference>
<dbReference type="InterPro" id="IPR038005">
    <property type="entry name" value="RX-like_CC"/>
</dbReference>
<feature type="repeat" description="PPR" evidence="8">
    <location>
        <begin position="914"/>
        <end position="948"/>
    </location>
</feature>
<dbReference type="Gene3D" id="3.40.50.300">
    <property type="entry name" value="P-loop containing nucleotide triphosphate hydrolases"/>
    <property type="match status" value="1"/>
</dbReference>
<feature type="domain" description="Disease resistance N-terminal" evidence="10">
    <location>
        <begin position="1"/>
        <end position="87"/>
    </location>
</feature>
<evidence type="ECO:0000256" key="1">
    <source>
        <dbReference type="ARBA" id="ARBA00008894"/>
    </source>
</evidence>
<organism evidence="13 14">
    <name type="scientific">Eleusine coracana subsp. coracana</name>
    <dbReference type="NCBI Taxonomy" id="191504"/>
    <lineage>
        <taxon>Eukaryota</taxon>
        <taxon>Viridiplantae</taxon>
        <taxon>Streptophyta</taxon>
        <taxon>Embryophyta</taxon>
        <taxon>Tracheophyta</taxon>
        <taxon>Spermatophyta</taxon>
        <taxon>Magnoliopsida</taxon>
        <taxon>Liliopsida</taxon>
        <taxon>Poales</taxon>
        <taxon>Poaceae</taxon>
        <taxon>PACMAD clade</taxon>
        <taxon>Chloridoideae</taxon>
        <taxon>Cynodonteae</taxon>
        <taxon>Eleusininae</taxon>
        <taxon>Eleusine</taxon>
    </lineage>
</organism>
<dbReference type="GO" id="GO:0043531">
    <property type="term" value="F:ADP binding"/>
    <property type="evidence" value="ECO:0007669"/>
    <property type="project" value="InterPro"/>
</dbReference>
<comment type="similarity">
    <text evidence="1">Belongs to the disease resistance NB-LRR family.</text>
</comment>
<dbReference type="SUPFAM" id="SSF81901">
    <property type="entry name" value="HCP-like"/>
    <property type="match status" value="1"/>
</dbReference>
<feature type="repeat" description="PPR" evidence="8">
    <location>
        <begin position="984"/>
        <end position="1018"/>
    </location>
</feature>
<keyword evidence="3" id="KW-0677">Repeat</keyword>
<keyword evidence="14" id="KW-1185">Reference proteome</keyword>